<dbReference type="RefSeq" id="WP_188914245.1">
    <property type="nucleotide sequence ID" value="NZ_BMMF01000009.1"/>
</dbReference>
<evidence type="ECO:0000313" key="2">
    <source>
        <dbReference type="EMBL" id="GGK42447.1"/>
    </source>
</evidence>
<protein>
    <submittedName>
        <fullName evidence="2">Uncharacterized protein</fullName>
    </submittedName>
</protein>
<gene>
    <name evidence="2" type="ORF">GCM10011322_32000</name>
</gene>
<evidence type="ECO:0000256" key="1">
    <source>
        <dbReference type="SAM" id="MobiDB-lite"/>
    </source>
</evidence>
<dbReference type="Proteomes" id="UP000600449">
    <property type="component" value="Unassembled WGS sequence"/>
</dbReference>
<dbReference type="AlphaFoldDB" id="A0A917V608"/>
<reference evidence="2 3" key="1">
    <citation type="journal article" date="2014" name="Int. J. Syst. Evol. Microbiol.">
        <title>Complete genome sequence of Corynebacterium casei LMG S-19264T (=DSM 44701T), isolated from a smear-ripened cheese.</title>
        <authorList>
            <consortium name="US DOE Joint Genome Institute (JGI-PGF)"/>
            <person name="Walter F."/>
            <person name="Albersmeier A."/>
            <person name="Kalinowski J."/>
            <person name="Ruckert C."/>
        </authorList>
    </citation>
    <scope>NUCLEOTIDE SEQUENCE [LARGE SCALE GENOMIC DNA]</scope>
    <source>
        <strain evidence="2 3">CGMCC 1.9161</strain>
    </source>
</reference>
<proteinExistence type="predicted"/>
<keyword evidence="3" id="KW-1185">Reference proteome</keyword>
<feature type="compositionally biased region" description="Basic and acidic residues" evidence="1">
    <location>
        <begin position="1"/>
        <end position="27"/>
    </location>
</feature>
<name>A0A917V608_9HYPH</name>
<organism evidence="2 3">
    <name type="scientific">Salinarimonas ramus</name>
    <dbReference type="NCBI Taxonomy" id="690164"/>
    <lineage>
        <taxon>Bacteria</taxon>
        <taxon>Pseudomonadati</taxon>
        <taxon>Pseudomonadota</taxon>
        <taxon>Alphaproteobacteria</taxon>
        <taxon>Hyphomicrobiales</taxon>
        <taxon>Salinarimonadaceae</taxon>
        <taxon>Salinarimonas</taxon>
    </lineage>
</organism>
<feature type="compositionally biased region" description="Gly residues" evidence="1">
    <location>
        <begin position="61"/>
        <end position="70"/>
    </location>
</feature>
<feature type="region of interest" description="Disordered" evidence="1">
    <location>
        <begin position="1"/>
        <end position="70"/>
    </location>
</feature>
<feature type="compositionally biased region" description="Basic and acidic residues" evidence="1">
    <location>
        <begin position="43"/>
        <end position="52"/>
    </location>
</feature>
<sequence length="70" mass="7558">MADDRKDDGREEERKEPTHAPGEDARPGRRGPQPYPVNDPELTDPRKTRGAEPDLTPVPGAGRGGGLPSM</sequence>
<dbReference type="EMBL" id="BMMF01000009">
    <property type="protein sequence ID" value="GGK42447.1"/>
    <property type="molecule type" value="Genomic_DNA"/>
</dbReference>
<comment type="caution">
    <text evidence="2">The sequence shown here is derived from an EMBL/GenBank/DDBJ whole genome shotgun (WGS) entry which is preliminary data.</text>
</comment>
<evidence type="ECO:0000313" key="3">
    <source>
        <dbReference type="Proteomes" id="UP000600449"/>
    </source>
</evidence>
<accession>A0A917V608</accession>